<dbReference type="EMBL" id="CP023671">
    <property type="protein sequence ID" value="AYE33675.1"/>
    <property type="molecule type" value="Genomic_DNA"/>
</dbReference>
<evidence type="ECO:0000256" key="2">
    <source>
        <dbReference type="ARBA" id="ARBA00006742"/>
    </source>
</evidence>
<evidence type="ECO:0000256" key="6">
    <source>
        <dbReference type="ARBA" id="ARBA00022927"/>
    </source>
</evidence>
<evidence type="ECO:0000256" key="5">
    <source>
        <dbReference type="ARBA" id="ARBA00022692"/>
    </source>
</evidence>
<gene>
    <name evidence="11" type="primary">yajC</name>
    <name evidence="11" type="ORF">CP523_03920</name>
    <name evidence="12" type="ORF">NH397_12160</name>
</gene>
<dbReference type="NCBIfam" id="TIGR00739">
    <property type="entry name" value="yajC"/>
    <property type="match status" value="1"/>
</dbReference>
<protein>
    <submittedName>
        <fullName evidence="11">Preprotein translocase subunit YajC</fullName>
    </submittedName>
</protein>
<dbReference type="InterPro" id="IPR003849">
    <property type="entry name" value="Preprotein_translocase_YajC"/>
</dbReference>
<dbReference type="GeneID" id="303559831"/>
<dbReference type="Proteomes" id="UP001055437">
    <property type="component" value="Chromosome"/>
</dbReference>
<proteinExistence type="inferred from homology"/>
<dbReference type="AlphaFoldDB" id="A0A9N7PIG0"/>
<dbReference type="KEGG" id="csep:CP523_03920"/>
<dbReference type="Proteomes" id="UP000280586">
    <property type="component" value="Chromosome"/>
</dbReference>
<dbReference type="SMART" id="SM01323">
    <property type="entry name" value="YajC"/>
    <property type="match status" value="1"/>
</dbReference>
<evidence type="ECO:0000256" key="9">
    <source>
        <dbReference type="ARBA" id="ARBA00023136"/>
    </source>
</evidence>
<evidence type="ECO:0000256" key="7">
    <source>
        <dbReference type="ARBA" id="ARBA00022989"/>
    </source>
</evidence>
<evidence type="ECO:0000313" key="11">
    <source>
        <dbReference type="EMBL" id="AYE33675.1"/>
    </source>
</evidence>
<evidence type="ECO:0000256" key="1">
    <source>
        <dbReference type="ARBA" id="ARBA00004162"/>
    </source>
</evidence>
<evidence type="ECO:0000313" key="13">
    <source>
        <dbReference type="Proteomes" id="UP000280586"/>
    </source>
</evidence>
<evidence type="ECO:0000256" key="10">
    <source>
        <dbReference type="SAM" id="Phobius"/>
    </source>
</evidence>
<evidence type="ECO:0000313" key="14">
    <source>
        <dbReference type="Proteomes" id="UP001055437"/>
    </source>
</evidence>
<dbReference type="RefSeq" id="WP_120140503.1">
    <property type="nucleotide sequence ID" value="NZ_CP023671.1"/>
</dbReference>
<keyword evidence="3" id="KW-0813">Transport</keyword>
<reference evidence="12" key="2">
    <citation type="submission" date="2022-06" db="EMBL/GenBank/DDBJ databases">
        <authorList>
            <person name="Holder M.E."/>
            <person name="Ajami N.J."/>
            <person name="Petrosino J.F."/>
        </authorList>
    </citation>
    <scope>NUCLEOTIDE SEQUENCE</scope>
    <source>
        <strain evidence="12">RMA 8861</strain>
    </source>
</reference>
<keyword evidence="5 10" id="KW-0812">Transmembrane</keyword>
<keyword evidence="4" id="KW-1003">Cell membrane</keyword>
<dbReference type="GO" id="GO:0005886">
    <property type="term" value="C:plasma membrane"/>
    <property type="evidence" value="ECO:0007669"/>
    <property type="project" value="UniProtKB-SubCell"/>
</dbReference>
<keyword evidence="9 10" id="KW-0472">Membrane</keyword>
<keyword evidence="8" id="KW-0811">Translocation</keyword>
<name>A0A9N7PIG0_CLOSE</name>
<keyword evidence="14" id="KW-1185">Reference proteome</keyword>
<evidence type="ECO:0000256" key="8">
    <source>
        <dbReference type="ARBA" id="ARBA00023010"/>
    </source>
</evidence>
<dbReference type="PANTHER" id="PTHR33909">
    <property type="entry name" value="SEC TRANSLOCON ACCESSORY COMPLEX SUBUNIT YAJC"/>
    <property type="match status" value="1"/>
</dbReference>
<accession>A0A9N7PIG0</accession>
<evidence type="ECO:0000256" key="4">
    <source>
        <dbReference type="ARBA" id="ARBA00022475"/>
    </source>
</evidence>
<keyword evidence="7 10" id="KW-1133">Transmembrane helix</keyword>
<feature type="transmembrane region" description="Helical" evidence="10">
    <location>
        <begin position="6"/>
        <end position="26"/>
    </location>
</feature>
<reference evidence="11 13" key="1">
    <citation type="submission" date="2017-09" db="EMBL/GenBank/DDBJ databases">
        <authorList>
            <person name="Thomas P."/>
            <person name="Seyboldt C."/>
        </authorList>
    </citation>
    <scope>NUCLEOTIDE SEQUENCE [LARGE SCALE GENOMIC DNA]</scope>
    <source>
        <strain evidence="11 13">DSM 7534</strain>
    </source>
</reference>
<comment type="subcellular location">
    <subcellularLocation>
        <location evidence="1">Cell membrane</location>
        <topology evidence="1">Single-pass membrane protein</topology>
    </subcellularLocation>
</comment>
<dbReference type="PANTHER" id="PTHR33909:SF1">
    <property type="entry name" value="SEC TRANSLOCON ACCESSORY COMPLEX SUBUNIT YAJC"/>
    <property type="match status" value="1"/>
</dbReference>
<evidence type="ECO:0000313" key="12">
    <source>
        <dbReference type="EMBL" id="USS00235.1"/>
    </source>
</evidence>
<organism evidence="11 13">
    <name type="scientific">Clostridium septicum</name>
    <dbReference type="NCBI Taxonomy" id="1504"/>
    <lineage>
        <taxon>Bacteria</taxon>
        <taxon>Bacillati</taxon>
        <taxon>Bacillota</taxon>
        <taxon>Clostridia</taxon>
        <taxon>Eubacteriales</taxon>
        <taxon>Clostridiaceae</taxon>
        <taxon>Clostridium</taxon>
    </lineage>
</organism>
<evidence type="ECO:0000256" key="3">
    <source>
        <dbReference type="ARBA" id="ARBA00022448"/>
    </source>
</evidence>
<comment type="similarity">
    <text evidence="2">Belongs to the YajC family.</text>
</comment>
<dbReference type="EMBL" id="CP099799">
    <property type="protein sequence ID" value="USS00235.1"/>
    <property type="molecule type" value="Genomic_DNA"/>
</dbReference>
<dbReference type="Pfam" id="PF02699">
    <property type="entry name" value="YajC"/>
    <property type="match status" value="1"/>
</dbReference>
<keyword evidence="6" id="KW-0653">Protein transport</keyword>
<sequence>MSNGLLGVIIFLAAYPIIISMIMPIINKKKIRQQEEKRDEYLNTLKIKDKVVTISGIYGTIKGIQNNIVRLEVAKNVEIEIDKASIMVTLK</sequence>
<dbReference type="GO" id="GO:0015031">
    <property type="term" value="P:protein transport"/>
    <property type="evidence" value="ECO:0007669"/>
    <property type="project" value="UniProtKB-KW"/>
</dbReference>